<dbReference type="AlphaFoldDB" id="A0A917XBD8"/>
<feature type="transmembrane region" description="Helical" evidence="1">
    <location>
        <begin position="125"/>
        <end position="142"/>
    </location>
</feature>
<gene>
    <name evidence="2" type="ORF">GCM10011578_028210</name>
</gene>
<keyword evidence="1" id="KW-0472">Membrane</keyword>
<proteinExistence type="predicted"/>
<evidence type="ECO:0000256" key="1">
    <source>
        <dbReference type="SAM" id="Phobius"/>
    </source>
</evidence>
<keyword evidence="3" id="KW-1185">Reference proteome</keyword>
<feature type="transmembrane region" description="Helical" evidence="1">
    <location>
        <begin position="99"/>
        <end position="118"/>
    </location>
</feature>
<evidence type="ECO:0000313" key="2">
    <source>
        <dbReference type="EMBL" id="GGN04816.1"/>
    </source>
</evidence>
<protein>
    <submittedName>
        <fullName evidence="2">Uncharacterized protein</fullName>
    </submittedName>
</protein>
<reference evidence="2" key="2">
    <citation type="submission" date="2020-09" db="EMBL/GenBank/DDBJ databases">
        <authorList>
            <person name="Sun Q."/>
            <person name="Zhou Y."/>
        </authorList>
    </citation>
    <scope>NUCLEOTIDE SEQUENCE</scope>
    <source>
        <strain evidence="2">CGMCC 4.7110</strain>
    </source>
</reference>
<organism evidence="2 3">
    <name type="scientific">Streptomyces fuscichromogenes</name>
    <dbReference type="NCBI Taxonomy" id="1324013"/>
    <lineage>
        <taxon>Bacteria</taxon>
        <taxon>Bacillati</taxon>
        <taxon>Actinomycetota</taxon>
        <taxon>Actinomycetes</taxon>
        <taxon>Kitasatosporales</taxon>
        <taxon>Streptomycetaceae</taxon>
        <taxon>Streptomyces</taxon>
    </lineage>
</organism>
<feature type="transmembrane region" description="Helical" evidence="1">
    <location>
        <begin position="61"/>
        <end position="79"/>
    </location>
</feature>
<sequence length="183" mass="19238">MLSAALFVVRAVVRAVARGPGSYSGRPRGRWTTDLSTRTLSGDRPGRNAGAMRLDKPEFRAAIPACVLAGVSVAAWAAWLGWDQRYDVRPDGSTSGPYAVWQVVGLVLTLLVPVCWAAARGHSTAAVGGTTAGLTLAAWVDWSDDASGLFMVGVVLVMAGTFVTTAVVSAVTDTLRRDLPLPR</sequence>
<name>A0A917XBD8_9ACTN</name>
<evidence type="ECO:0000313" key="3">
    <source>
        <dbReference type="Proteomes" id="UP000653411"/>
    </source>
</evidence>
<accession>A0A917XBD8</accession>
<dbReference type="EMBL" id="BMML01000005">
    <property type="protein sequence ID" value="GGN04816.1"/>
    <property type="molecule type" value="Genomic_DNA"/>
</dbReference>
<feature type="transmembrane region" description="Helical" evidence="1">
    <location>
        <begin position="148"/>
        <end position="171"/>
    </location>
</feature>
<dbReference type="Proteomes" id="UP000653411">
    <property type="component" value="Unassembled WGS sequence"/>
</dbReference>
<keyword evidence="1" id="KW-1133">Transmembrane helix</keyword>
<keyword evidence="1" id="KW-0812">Transmembrane</keyword>
<reference evidence="2" key="1">
    <citation type="journal article" date="2014" name="Int. J. Syst. Evol. Microbiol.">
        <title>Complete genome sequence of Corynebacterium casei LMG S-19264T (=DSM 44701T), isolated from a smear-ripened cheese.</title>
        <authorList>
            <consortium name="US DOE Joint Genome Institute (JGI-PGF)"/>
            <person name="Walter F."/>
            <person name="Albersmeier A."/>
            <person name="Kalinowski J."/>
            <person name="Ruckert C."/>
        </authorList>
    </citation>
    <scope>NUCLEOTIDE SEQUENCE</scope>
    <source>
        <strain evidence="2">CGMCC 4.7110</strain>
    </source>
</reference>
<comment type="caution">
    <text evidence="2">The sequence shown here is derived from an EMBL/GenBank/DDBJ whole genome shotgun (WGS) entry which is preliminary data.</text>
</comment>